<proteinExistence type="inferred from homology"/>
<evidence type="ECO:0000256" key="1">
    <source>
        <dbReference type="ARBA" id="ARBA00004141"/>
    </source>
</evidence>
<keyword evidence="13" id="KW-0256">Endoplasmic reticulum</keyword>
<protein>
    <recommendedName>
        <fullName evidence="4 13">Very-long-chain (3R)-3-hydroxyacyl-CoA dehydratase</fullName>
        <ecNumber evidence="4 13">4.2.1.134</ecNumber>
    </recommendedName>
</protein>
<name>A0ABY7DKE6_MYAAR</name>
<keyword evidence="15" id="KW-1185">Reference proteome</keyword>
<dbReference type="PANTHER" id="PTHR11035:SF35">
    <property type="entry name" value="VERY-LONG-CHAIN (3R)-3-HYDROXYACYL-COA DEHYDRATASE"/>
    <property type="match status" value="1"/>
</dbReference>
<comment type="catalytic activity">
    <reaction evidence="13">
        <text>a very-long-chain (3R)-3-hydroxyacyl-CoA = a very-long-chain (2E)-enoyl-CoA + H2O</text>
        <dbReference type="Rhea" id="RHEA:45812"/>
        <dbReference type="ChEBI" id="CHEBI:15377"/>
        <dbReference type="ChEBI" id="CHEBI:83728"/>
        <dbReference type="ChEBI" id="CHEBI:85440"/>
        <dbReference type="EC" id="4.2.1.134"/>
    </reaction>
</comment>
<keyword evidence="5 13" id="KW-0444">Lipid biosynthesis</keyword>
<accession>A0ABY7DKE6</accession>
<evidence type="ECO:0000256" key="9">
    <source>
        <dbReference type="ARBA" id="ARBA00023098"/>
    </source>
</evidence>
<dbReference type="EC" id="4.2.1.134" evidence="4 13"/>
<evidence type="ECO:0000256" key="2">
    <source>
        <dbReference type="ARBA" id="ARBA00005194"/>
    </source>
</evidence>
<feature type="non-terminal residue" evidence="14">
    <location>
        <position position="266"/>
    </location>
</feature>
<feature type="transmembrane region" description="Helical" evidence="13">
    <location>
        <begin position="210"/>
        <end position="233"/>
    </location>
</feature>
<comment type="similarity">
    <text evidence="3 13">Belongs to the very long-chain fatty acids dehydratase HACD family.</text>
</comment>
<dbReference type="Pfam" id="PF04387">
    <property type="entry name" value="PTPLA"/>
    <property type="match status" value="1"/>
</dbReference>
<dbReference type="InterPro" id="IPR007482">
    <property type="entry name" value="Tyr_Pase-like_PTPLA"/>
</dbReference>
<dbReference type="PANTHER" id="PTHR11035">
    <property type="entry name" value="VERY-LONG-CHAIN (3R)-3-HYDROXYACYL-COA DEHYDRATASE"/>
    <property type="match status" value="1"/>
</dbReference>
<keyword evidence="11 13" id="KW-0275">Fatty acid biosynthesis</keyword>
<evidence type="ECO:0000256" key="12">
    <source>
        <dbReference type="ARBA" id="ARBA00023239"/>
    </source>
</evidence>
<dbReference type="Proteomes" id="UP001164746">
    <property type="component" value="Chromosome 3"/>
</dbReference>
<evidence type="ECO:0000256" key="11">
    <source>
        <dbReference type="ARBA" id="ARBA00023160"/>
    </source>
</evidence>
<keyword evidence="12 13" id="KW-0456">Lyase</keyword>
<feature type="transmembrane region" description="Helical" evidence="13">
    <location>
        <begin position="142"/>
        <end position="162"/>
    </location>
</feature>
<comment type="subcellular location">
    <subcellularLocation>
        <location evidence="13">Endoplasmic reticulum membrane</location>
        <topology evidence="13">Multi-pass membrane protein</topology>
    </subcellularLocation>
    <subcellularLocation>
        <location evidence="1">Membrane</location>
        <topology evidence="1">Multi-pass membrane protein</topology>
    </subcellularLocation>
</comment>
<evidence type="ECO:0000256" key="4">
    <source>
        <dbReference type="ARBA" id="ARBA00013122"/>
    </source>
</evidence>
<keyword evidence="7 13" id="KW-0276">Fatty acid metabolism</keyword>
<evidence type="ECO:0000256" key="10">
    <source>
        <dbReference type="ARBA" id="ARBA00023136"/>
    </source>
</evidence>
<comment type="function">
    <text evidence="13">Catalyzes the third of the four reactions of the long-chain fatty acids elongation cycle. This endoplasmic reticulum-bound enzymatic process, allows the addition of two carbons to the chain of long- and very long-chain fatty acids/VLCFAs per cycle. This enzyme catalyzes the dehydration of the 3-hydroxyacyl-CoA intermediate into trans-2,3-enoyl-CoA, within each cycle of fatty acid elongation. Thereby, it participates to the production of VLCFAs of different chain lengths that are involved in multiple biological processes as precursors of membrane lipids and lipid mediators.</text>
</comment>
<keyword evidence="6 13" id="KW-0812">Transmembrane</keyword>
<keyword evidence="9 13" id="KW-0443">Lipid metabolism</keyword>
<reference evidence="14" key="1">
    <citation type="submission" date="2022-11" db="EMBL/GenBank/DDBJ databases">
        <title>Centuries of genome instability and evolution in soft-shell clam transmissible cancer (bioRxiv).</title>
        <authorList>
            <person name="Hart S.F.M."/>
            <person name="Yonemitsu M.A."/>
            <person name="Giersch R.M."/>
            <person name="Beal B.F."/>
            <person name="Arriagada G."/>
            <person name="Davis B.W."/>
            <person name="Ostrander E.A."/>
            <person name="Goff S.P."/>
            <person name="Metzger M.J."/>
        </authorList>
    </citation>
    <scope>NUCLEOTIDE SEQUENCE</scope>
    <source>
        <strain evidence="14">MELC-2E11</strain>
        <tissue evidence="14">Siphon/mantle</tissue>
    </source>
</reference>
<feature type="transmembrane region" description="Helical" evidence="13">
    <location>
        <begin position="245"/>
        <end position="265"/>
    </location>
</feature>
<keyword evidence="10 13" id="KW-0472">Membrane</keyword>
<evidence type="ECO:0000256" key="7">
    <source>
        <dbReference type="ARBA" id="ARBA00022832"/>
    </source>
</evidence>
<gene>
    <name evidence="14" type="ORF">MAR_022197</name>
</gene>
<sequence>RSVEVSIRKVGEEAWPRLTASQSKLPWLKIDFDKFLFDDDIDSEDERDKMAADEVMKNIEKQLGLETGGGDLDFKGTYLFTYNLLQFIGFLYITTVLSYNLIKHGSGIKEQAFDLVGSQMIFCQSVAVLEIIHPLFGLVKTGALAPFMQVGGRGFILFMLIVQDVRLQVAPVVWYLFMTWATVELVRYPFYMLSSIGKEVLVISWVRYTAWIPLYPLGILFEATVVIMSIPLFEESGVFSMQLPNSANLAFYFPWFLHLYLLILAI</sequence>
<evidence type="ECO:0000313" key="14">
    <source>
        <dbReference type="EMBL" id="WAQ97824.1"/>
    </source>
</evidence>
<comment type="pathway">
    <text evidence="2 13">Lipid metabolism; fatty acid biosynthesis.</text>
</comment>
<dbReference type="EMBL" id="CP111014">
    <property type="protein sequence ID" value="WAQ97824.1"/>
    <property type="molecule type" value="Genomic_DNA"/>
</dbReference>
<evidence type="ECO:0000313" key="15">
    <source>
        <dbReference type="Proteomes" id="UP001164746"/>
    </source>
</evidence>
<evidence type="ECO:0000256" key="3">
    <source>
        <dbReference type="ARBA" id="ARBA00007811"/>
    </source>
</evidence>
<dbReference type="SUPFAM" id="SSF49764">
    <property type="entry name" value="HSP20-like chaperones"/>
    <property type="match status" value="1"/>
</dbReference>
<organism evidence="14 15">
    <name type="scientific">Mya arenaria</name>
    <name type="common">Soft-shell clam</name>
    <dbReference type="NCBI Taxonomy" id="6604"/>
    <lineage>
        <taxon>Eukaryota</taxon>
        <taxon>Metazoa</taxon>
        <taxon>Spiralia</taxon>
        <taxon>Lophotrochozoa</taxon>
        <taxon>Mollusca</taxon>
        <taxon>Bivalvia</taxon>
        <taxon>Autobranchia</taxon>
        <taxon>Heteroconchia</taxon>
        <taxon>Euheterodonta</taxon>
        <taxon>Imparidentia</taxon>
        <taxon>Neoheterodontei</taxon>
        <taxon>Myida</taxon>
        <taxon>Myoidea</taxon>
        <taxon>Myidae</taxon>
        <taxon>Mya</taxon>
    </lineage>
</organism>
<feature type="transmembrane region" description="Helical" evidence="13">
    <location>
        <begin position="169"/>
        <end position="190"/>
    </location>
</feature>
<evidence type="ECO:0000256" key="6">
    <source>
        <dbReference type="ARBA" id="ARBA00022692"/>
    </source>
</evidence>
<feature type="transmembrane region" description="Helical" evidence="13">
    <location>
        <begin position="113"/>
        <end position="136"/>
    </location>
</feature>
<evidence type="ECO:0000256" key="13">
    <source>
        <dbReference type="RuleBase" id="RU363109"/>
    </source>
</evidence>
<feature type="transmembrane region" description="Helical" evidence="13">
    <location>
        <begin position="80"/>
        <end position="101"/>
    </location>
</feature>
<evidence type="ECO:0000256" key="8">
    <source>
        <dbReference type="ARBA" id="ARBA00022989"/>
    </source>
</evidence>
<dbReference type="InterPro" id="IPR008978">
    <property type="entry name" value="HSP20-like_chaperone"/>
</dbReference>
<evidence type="ECO:0000256" key="5">
    <source>
        <dbReference type="ARBA" id="ARBA00022516"/>
    </source>
</evidence>
<dbReference type="Gene3D" id="2.60.40.790">
    <property type="match status" value="1"/>
</dbReference>
<feature type="non-terminal residue" evidence="14">
    <location>
        <position position="1"/>
    </location>
</feature>
<keyword evidence="8 13" id="KW-1133">Transmembrane helix</keyword>